<feature type="transmembrane region" description="Helical" evidence="5">
    <location>
        <begin position="101"/>
        <end position="123"/>
    </location>
</feature>
<proteinExistence type="predicted"/>
<dbReference type="CDD" id="cd06179">
    <property type="entry name" value="MFS_TRI12_like"/>
    <property type="match status" value="1"/>
</dbReference>
<keyword evidence="4 5" id="KW-0472">Membrane</keyword>
<dbReference type="EMBL" id="CAJVRM010000139">
    <property type="protein sequence ID" value="CAG8975445.1"/>
    <property type="molecule type" value="Genomic_DNA"/>
</dbReference>
<dbReference type="InterPro" id="IPR011701">
    <property type="entry name" value="MFS"/>
</dbReference>
<feature type="transmembrane region" description="Helical" evidence="5">
    <location>
        <begin position="204"/>
        <end position="224"/>
    </location>
</feature>
<feature type="transmembrane region" description="Helical" evidence="5">
    <location>
        <begin position="179"/>
        <end position="198"/>
    </location>
</feature>
<gene>
    <name evidence="7" type="ORF">HYALB_00004759</name>
</gene>
<dbReference type="InterPro" id="IPR036259">
    <property type="entry name" value="MFS_trans_sf"/>
</dbReference>
<feature type="transmembrane region" description="Helical" evidence="5">
    <location>
        <begin position="305"/>
        <end position="330"/>
    </location>
</feature>
<dbReference type="Pfam" id="PF07690">
    <property type="entry name" value="MFS_1"/>
    <property type="match status" value="1"/>
</dbReference>
<feature type="transmembrane region" description="Helical" evidence="5">
    <location>
        <begin position="423"/>
        <end position="442"/>
    </location>
</feature>
<protein>
    <recommendedName>
        <fullName evidence="6">Major facilitator superfamily (MFS) profile domain-containing protein</fullName>
    </recommendedName>
</protein>
<dbReference type="PANTHER" id="PTHR23501">
    <property type="entry name" value="MAJOR FACILITATOR SUPERFAMILY"/>
    <property type="match status" value="1"/>
</dbReference>
<feature type="transmembrane region" description="Helical" evidence="5">
    <location>
        <begin position="448"/>
        <end position="467"/>
    </location>
</feature>
<accession>A0A9N9LLS9</accession>
<feature type="domain" description="Major facilitator superfamily (MFS) profile" evidence="6">
    <location>
        <begin position="110"/>
        <end position="623"/>
    </location>
</feature>
<sequence>MTFLSIFNIPVLSLYFLSGVGVVQAQRSRFWDDILHIERKTPFKMTNLTNEGPSSHQKEDEGVEISMTEDVGEKTVAVGPILVRVDSYRDERHIYLTWRSWVVVLIMAQVYVVVAAGSVIGFITRDLEHPEISGWVIQVFYTGFFSILIVLIPKQGPLLMQSVLSPLVGRLSDVMDRKWLAICPTILSLVGAIVSARAESMSVLVGGGILVGCTLATSAIVQAITSEVLPLKYRAIANGFAGLGGSLGGITASLSAGAATSSGTSGWRTIFWIQAGFFAVTILGLLFFYHPKKKTEVKRLSWRNIFWACDPIGSLLFIVSATLMLLALDWVGGVYEWHDKHVIAPLTIGLVCLLLFVIYEWKGRNDGLVAHVFFKGGPNFGLAVFAFAIEGWIFYSAVNSITPLVVLNLGFESTAWRISVRQLSFQGVVLFMPIPIMLYATWKKDLKTPVFITFVLFLVVTICYANITPSMNNAQIGFNIIAAIGQAGPLTLLPALVQFTSPHAYLSTATGLAFSARALGGAFGSAVLNTIINSKITKSYASTVSCVAIEAGLPSSSIPELLEAFENGEGFENVSGISPQILGVATVASRSVYASAYRLAWSSIIPFVVLALVAVGFLKGVRELMTEHVEATVERVGEKEGEAEA</sequence>
<feature type="transmembrane region" description="Helical" evidence="5">
    <location>
        <begin position="6"/>
        <end position="25"/>
    </location>
</feature>
<evidence type="ECO:0000313" key="7">
    <source>
        <dbReference type="EMBL" id="CAG8975445.1"/>
    </source>
</evidence>
<keyword evidence="8" id="KW-1185">Reference proteome</keyword>
<feature type="transmembrane region" description="Helical" evidence="5">
    <location>
        <begin position="368"/>
        <end position="387"/>
    </location>
</feature>
<reference evidence="7" key="1">
    <citation type="submission" date="2021-07" db="EMBL/GenBank/DDBJ databases">
        <authorList>
            <person name="Durling M."/>
        </authorList>
    </citation>
    <scope>NUCLEOTIDE SEQUENCE</scope>
</reference>
<dbReference type="PROSITE" id="PS50850">
    <property type="entry name" value="MFS"/>
    <property type="match status" value="1"/>
</dbReference>
<dbReference type="GO" id="GO:0022857">
    <property type="term" value="F:transmembrane transporter activity"/>
    <property type="evidence" value="ECO:0007669"/>
    <property type="project" value="InterPro"/>
</dbReference>
<feature type="transmembrane region" description="Helical" evidence="5">
    <location>
        <begin position="393"/>
        <end position="411"/>
    </location>
</feature>
<dbReference type="InterPro" id="IPR020846">
    <property type="entry name" value="MFS_dom"/>
</dbReference>
<dbReference type="AlphaFoldDB" id="A0A9N9LLS9"/>
<dbReference type="Gene3D" id="1.20.1250.20">
    <property type="entry name" value="MFS general substrate transporter like domains"/>
    <property type="match status" value="1"/>
</dbReference>
<dbReference type="PANTHER" id="PTHR23501:SF195">
    <property type="entry name" value="PEP5"/>
    <property type="match status" value="1"/>
</dbReference>
<dbReference type="Proteomes" id="UP000701801">
    <property type="component" value="Unassembled WGS sequence"/>
</dbReference>
<comment type="caution">
    <text evidence="7">The sequence shown here is derived from an EMBL/GenBank/DDBJ whole genome shotgun (WGS) entry which is preliminary data.</text>
</comment>
<evidence type="ECO:0000256" key="3">
    <source>
        <dbReference type="ARBA" id="ARBA00022989"/>
    </source>
</evidence>
<feature type="transmembrane region" description="Helical" evidence="5">
    <location>
        <begin position="135"/>
        <end position="152"/>
    </location>
</feature>
<dbReference type="GO" id="GO:0005886">
    <property type="term" value="C:plasma membrane"/>
    <property type="evidence" value="ECO:0007669"/>
    <property type="project" value="TreeGrafter"/>
</dbReference>
<feature type="transmembrane region" description="Helical" evidence="5">
    <location>
        <begin position="342"/>
        <end position="361"/>
    </location>
</feature>
<comment type="subcellular location">
    <subcellularLocation>
        <location evidence="1">Membrane</location>
        <topology evidence="1">Multi-pass membrane protein</topology>
    </subcellularLocation>
</comment>
<evidence type="ECO:0000259" key="6">
    <source>
        <dbReference type="PROSITE" id="PS50850"/>
    </source>
</evidence>
<feature type="transmembrane region" description="Helical" evidence="5">
    <location>
        <begin position="236"/>
        <end position="258"/>
    </location>
</feature>
<feature type="transmembrane region" description="Helical" evidence="5">
    <location>
        <begin position="476"/>
        <end position="497"/>
    </location>
</feature>
<feature type="transmembrane region" description="Helical" evidence="5">
    <location>
        <begin position="509"/>
        <end position="532"/>
    </location>
</feature>
<evidence type="ECO:0000256" key="1">
    <source>
        <dbReference type="ARBA" id="ARBA00004141"/>
    </source>
</evidence>
<dbReference type="InterPro" id="IPR053791">
    <property type="entry name" value="MFS_Tri12-like"/>
</dbReference>
<evidence type="ECO:0000313" key="8">
    <source>
        <dbReference type="Proteomes" id="UP000701801"/>
    </source>
</evidence>
<feature type="transmembrane region" description="Helical" evidence="5">
    <location>
        <begin position="599"/>
        <end position="618"/>
    </location>
</feature>
<keyword evidence="3 5" id="KW-1133">Transmembrane helix</keyword>
<feature type="transmembrane region" description="Helical" evidence="5">
    <location>
        <begin position="270"/>
        <end position="289"/>
    </location>
</feature>
<dbReference type="OrthoDB" id="2587356at2759"/>
<evidence type="ECO:0000256" key="4">
    <source>
        <dbReference type="ARBA" id="ARBA00023136"/>
    </source>
</evidence>
<evidence type="ECO:0000256" key="2">
    <source>
        <dbReference type="ARBA" id="ARBA00022692"/>
    </source>
</evidence>
<organism evidence="7 8">
    <name type="scientific">Hymenoscyphus albidus</name>
    <dbReference type="NCBI Taxonomy" id="595503"/>
    <lineage>
        <taxon>Eukaryota</taxon>
        <taxon>Fungi</taxon>
        <taxon>Dikarya</taxon>
        <taxon>Ascomycota</taxon>
        <taxon>Pezizomycotina</taxon>
        <taxon>Leotiomycetes</taxon>
        <taxon>Helotiales</taxon>
        <taxon>Helotiaceae</taxon>
        <taxon>Hymenoscyphus</taxon>
    </lineage>
</organism>
<keyword evidence="2 5" id="KW-0812">Transmembrane</keyword>
<evidence type="ECO:0000256" key="5">
    <source>
        <dbReference type="SAM" id="Phobius"/>
    </source>
</evidence>
<name>A0A9N9LLS9_9HELO</name>
<dbReference type="SUPFAM" id="SSF103473">
    <property type="entry name" value="MFS general substrate transporter"/>
    <property type="match status" value="1"/>
</dbReference>